<dbReference type="EMBL" id="CM000853">
    <property type="protein sequence ID" value="KRG89376.1"/>
    <property type="molecule type" value="Genomic_DNA"/>
</dbReference>
<reference evidence="3 4" key="1">
    <citation type="journal article" date="2010" name="Nature">
        <title>Genome sequence of the palaeopolyploid soybean.</title>
        <authorList>
            <person name="Schmutz J."/>
            <person name="Cannon S.B."/>
            <person name="Schlueter J."/>
            <person name="Ma J."/>
            <person name="Mitros T."/>
            <person name="Nelson W."/>
            <person name="Hyten D.L."/>
            <person name="Song Q."/>
            <person name="Thelen J.J."/>
            <person name="Cheng J."/>
            <person name="Xu D."/>
            <person name="Hellsten U."/>
            <person name="May G.D."/>
            <person name="Yu Y."/>
            <person name="Sakurai T."/>
            <person name="Umezawa T."/>
            <person name="Bhattacharyya M.K."/>
            <person name="Sandhu D."/>
            <person name="Valliyodan B."/>
            <person name="Lindquist E."/>
            <person name="Peto M."/>
            <person name="Grant D."/>
            <person name="Shu S."/>
            <person name="Goodstein D."/>
            <person name="Barry K."/>
            <person name="Futrell-Griggs M."/>
            <person name="Abernathy B."/>
            <person name="Du J."/>
            <person name="Tian Z."/>
            <person name="Zhu L."/>
            <person name="Gill N."/>
            <person name="Joshi T."/>
            <person name="Libault M."/>
            <person name="Sethuraman A."/>
            <person name="Zhang X.-C."/>
            <person name="Shinozaki K."/>
            <person name="Nguyen H.T."/>
            <person name="Wing R.A."/>
            <person name="Cregan P."/>
            <person name="Specht J."/>
            <person name="Grimwood J."/>
            <person name="Rokhsar D."/>
            <person name="Stacey G."/>
            <person name="Shoemaker R.C."/>
            <person name="Jackson S.A."/>
        </authorList>
    </citation>
    <scope>NUCLEOTIDE SEQUENCE [LARGE SCALE GENOMIC DNA]</scope>
    <source>
        <strain evidence="4">cv. Williams 82</strain>
        <tissue evidence="3">Callus</tissue>
    </source>
</reference>
<reference evidence="4" key="2">
    <citation type="submission" date="2018-02" db="UniProtKB">
        <authorList>
            <consortium name="EnsemblPlants"/>
        </authorList>
    </citation>
    <scope>IDENTIFICATION</scope>
    <source>
        <strain evidence="4">Williams 82</strain>
    </source>
</reference>
<evidence type="ECO:0000256" key="1">
    <source>
        <dbReference type="SAM" id="MobiDB-lite"/>
    </source>
</evidence>
<dbReference type="HOGENOM" id="CLU_261397_0_0_1"/>
<dbReference type="PROSITE" id="PS51222">
    <property type="entry name" value="DCD"/>
    <property type="match status" value="1"/>
</dbReference>
<name>K7N0U5_SOYBN</name>
<reference evidence="3" key="3">
    <citation type="submission" date="2018-07" db="EMBL/GenBank/DDBJ databases">
        <title>WGS assembly of Glycine max.</title>
        <authorList>
            <person name="Schmutz J."/>
            <person name="Cannon S."/>
            <person name="Schlueter J."/>
            <person name="Ma J."/>
            <person name="Mitros T."/>
            <person name="Nelson W."/>
            <person name="Hyten D."/>
            <person name="Song Q."/>
            <person name="Thelen J."/>
            <person name="Cheng J."/>
            <person name="Xu D."/>
            <person name="Hellsten U."/>
            <person name="May G."/>
            <person name="Yu Y."/>
            <person name="Sakurai T."/>
            <person name="Umezawa T."/>
            <person name="Bhattacharyya M."/>
            <person name="Sandhu D."/>
            <person name="Valliyodan B."/>
            <person name="Lindquist E."/>
            <person name="Peto M."/>
            <person name="Grant D."/>
            <person name="Shu S."/>
            <person name="Goodstein D."/>
            <person name="Barry K."/>
            <person name="Futrell-Griggs M."/>
            <person name="Abernathy B."/>
            <person name="Du J."/>
            <person name="Tian Z."/>
            <person name="Zhu L."/>
            <person name="Gill N."/>
            <person name="Joshi T."/>
            <person name="Libault M."/>
            <person name="Sethuraman A."/>
            <person name="Zhang X."/>
            <person name="Shinozaki K."/>
            <person name="Nguyen H."/>
            <person name="Wing R."/>
            <person name="Cregan P."/>
            <person name="Specht J."/>
            <person name="Grimwood J."/>
            <person name="Rokhsar D."/>
            <person name="Stacey G."/>
            <person name="Shoemaker R."/>
            <person name="Jackson S."/>
        </authorList>
    </citation>
    <scope>NUCLEOTIDE SEQUENCE</scope>
    <source>
        <tissue evidence="3">Callus</tissue>
    </source>
</reference>
<dbReference type="SMART" id="SM00767">
    <property type="entry name" value="DCD"/>
    <property type="match status" value="1"/>
</dbReference>
<feature type="compositionally biased region" description="Basic and acidic residues" evidence="1">
    <location>
        <begin position="694"/>
        <end position="711"/>
    </location>
</feature>
<accession>K7N0U5</accession>
<feature type="region of interest" description="Disordered" evidence="1">
    <location>
        <begin position="1088"/>
        <end position="1113"/>
    </location>
</feature>
<dbReference type="Gramene" id="KRG89376">
    <property type="protein sequence ID" value="KRG89376"/>
    <property type="gene ID" value="GLYMA_20G019900"/>
</dbReference>
<proteinExistence type="predicted"/>
<evidence type="ECO:0000313" key="3">
    <source>
        <dbReference type="EMBL" id="KRG89376.1"/>
    </source>
</evidence>
<dbReference type="PANTHER" id="PTHR46444:SF9">
    <property type="entry name" value="DCD (DEVELOPMENT AND CELL DEATH) DOMAIN PROTEIN"/>
    <property type="match status" value="1"/>
</dbReference>
<dbReference type="eggNOG" id="ENOG502R7IM">
    <property type="taxonomic scope" value="Eukaryota"/>
</dbReference>
<dbReference type="GeneID" id="112997614"/>
<gene>
    <name evidence="4" type="primary">LOC112997614</name>
    <name evidence="3" type="ORF">GLYMA_20G019900</name>
</gene>
<dbReference type="OrthoDB" id="1928633at2759"/>
<feature type="region of interest" description="Disordered" evidence="1">
    <location>
        <begin position="694"/>
        <end position="714"/>
    </location>
</feature>
<dbReference type="PANTHER" id="PTHR46444">
    <property type="entry name" value="DCD (DEVELOPMENT AND CELL DEATH) DOMAIN PROTEIN-RELATED"/>
    <property type="match status" value="1"/>
</dbReference>
<dbReference type="Pfam" id="PF10539">
    <property type="entry name" value="Dev_Cell_Death"/>
    <property type="match status" value="1"/>
</dbReference>
<dbReference type="InterPro" id="IPR013989">
    <property type="entry name" value="Dev_and_cell_death_domain"/>
</dbReference>
<dbReference type="AlphaFoldDB" id="K7N0U5"/>
<dbReference type="RefSeq" id="XP_040869055.1">
    <property type="nucleotide sequence ID" value="XM_041013121.1"/>
</dbReference>
<feature type="domain" description="DCD" evidence="2">
    <location>
        <begin position="14"/>
        <end position="144"/>
    </location>
</feature>
<dbReference type="EnsemblPlants" id="KRG89376">
    <property type="protein sequence ID" value="KRG89376"/>
    <property type="gene ID" value="GLYMA_20G019900"/>
</dbReference>
<dbReference type="OMA" id="ATKRECL"/>
<evidence type="ECO:0000259" key="2">
    <source>
        <dbReference type="PROSITE" id="PS51222"/>
    </source>
</evidence>
<keyword evidence="5" id="KW-1185">Reference proteome</keyword>
<dbReference type="PaxDb" id="3847-GLYMA20G02437.1"/>
<sequence>MGINDKNNNAYGKDPDYGAIFMSNSETKRECFKRGLFGLPSSDIQFVEQIKTGMILFLFEYEKRQLHGVFKASCDGAINIVPNAFAKVGKQFPAQVKFDAIWLCKPLPEKLFRDAIRENYFTSNKFNFGLSENQVHELLYLFNERRLEPEASPGRLLSSNEDLKSEWYSLGKVGRSVDHGMCIERLQNEQDVGGSISAIKMPNRQGDSLLYNGEYKYTGLNASDVKQGRTAQFSVDTTTSEYVSDYLGLKDESRFAAYENEDYMDICLRPNFIGGYSKSPSDKIRNHGEGRLSIRDGLMSKSLPETDQRILFSNDIPGLNNSDVNPSGFYSKHILEHNPLVQNRLRPTSTMIHPIQSQILNNTGVTQRDTNSNSNSLLCDPDAPGLNFSRVSSAGINDGSKPIMESTSLSNNYGRKSLSSQPCLIRKELKDTSRWHTAGGDLQNSVFYSSNRDYMPLNTVQNSDQLAAESVVYEACDIPSLSPSIPPPDIGRSSSLHDPFSSLLHIHQSWLGNNFHSTTLQENLSHDITLPKNYDTYTPEISWANEGHFKDGDSLIHEYDIGCGSQNNNSGYPKKKSSVFSRLSFMQDSKQENGNNVRNEGYDFHTSVDAVMERVRLNHNKWMKKRKPKPMHNKAESLKYKTQISSSRKKEGDCFENALTDQTMDLSTATEGNAKETAEETCFVDFKRRSKVRKLSDENEIRSSNESEKNENLVFGQQKKRKLIRPNFSKSITSDDKGIDLSASQNLQVPSSLGSYTVKDVKESCCVFVQTADNIKADAEVRNIISETHSEKSSHARGYACIEGGERAADSALAAFNVKSNAEVQNIHRTHSEDKNNSSRARGYGCGEGGEKAINGALTALNDGSKCLDNISQNVFASASCKDVQNGLCSMDSIKSASLNTGSLRSIRQCQENHAHKIICAGRGINTDKEMPKDCSSSFKDGSEYLKNSGNEKAPIETSCPMKEGLLVMNSIKSASAGKNSLHSICQEHLAGKIICTGRGNNTKQEMSKDGDYFAGVKDGFDCLQNSNNDNASIATSCFQEGLCMTDSKKSLSQSLPWIPQECNVGKVRCAGSRVTKTEERMLKVGRSPISTEVQDGSDSCQNPGNEDNAPITPCELHKMA</sequence>
<evidence type="ECO:0000313" key="4">
    <source>
        <dbReference type="EnsemblPlants" id="KRG89376"/>
    </source>
</evidence>
<evidence type="ECO:0000313" key="5">
    <source>
        <dbReference type="Proteomes" id="UP000008827"/>
    </source>
</evidence>
<dbReference type="Proteomes" id="UP000008827">
    <property type="component" value="Chromosome 20"/>
</dbReference>
<protein>
    <recommendedName>
        <fullName evidence="2">DCD domain-containing protein</fullName>
    </recommendedName>
</protein>
<feature type="compositionally biased region" description="Polar residues" evidence="1">
    <location>
        <begin position="1089"/>
        <end position="1106"/>
    </location>
</feature>
<organism evidence="3">
    <name type="scientific">Glycine max</name>
    <name type="common">Soybean</name>
    <name type="synonym">Glycine hispida</name>
    <dbReference type="NCBI Taxonomy" id="3847"/>
    <lineage>
        <taxon>Eukaryota</taxon>
        <taxon>Viridiplantae</taxon>
        <taxon>Streptophyta</taxon>
        <taxon>Embryophyta</taxon>
        <taxon>Tracheophyta</taxon>
        <taxon>Spermatophyta</taxon>
        <taxon>Magnoliopsida</taxon>
        <taxon>eudicotyledons</taxon>
        <taxon>Gunneridae</taxon>
        <taxon>Pentapetalae</taxon>
        <taxon>rosids</taxon>
        <taxon>fabids</taxon>
        <taxon>Fabales</taxon>
        <taxon>Fabaceae</taxon>
        <taxon>Papilionoideae</taxon>
        <taxon>50 kb inversion clade</taxon>
        <taxon>NPAAA clade</taxon>
        <taxon>indigoferoid/millettioid clade</taxon>
        <taxon>Phaseoleae</taxon>
        <taxon>Glycine</taxon>
        <taxon>Glycine subgen. Soja</taxon>
    </lineage>
</organism>